<dbReference type="EMBL" id="VMGL01000007">
    <property type="protein sequence ID" value="TSC97281.1"/>
    <property type="molecule type" value="Genomic_DNA"/>
</dbReference>
<feature type="transmembrane region" description="Helical" evidence="3">
    <location>
        <begin position="18"/>
        <end position="38"/>
    </location>
</feature>
<dbReference type="GO" id="GO:0009003">
    <property type="term" value="F:signal peptidase activity"/>
    <property type="evidence" value="ECO:0007669"/>
    <property type="project" value="UniProtKB-EC"/>
</dbReference>
<keyword evidence="3" id="KW-0812">Transmembrane</keyword>
<dbReference type="InterPro" id="IPR000223">
    <property type="entry name" value="Pept_S26A_signal_pept_1"/>
</dbReference>
<dbReference type="GO" id="GO:0016020">
    <property type="term" value="C:membrane"/>
    <property type="evidence" value="ECO:0007669"/>
    <property type="project" value="UniProtKB-SubCell"/>
</dbReference>
<keyword evidence="3" id="KW-0472">Membrane</keyword>
<dbReference type="GO" id="GO:0006465">
    <property type="term" value="P:signal peptide processing"/>
    <property type="evidence" value="ECO:0007669"/>
    <property type="project" value="InterPro"/>
</dbReference>
<dbReference type="Pfam" id="PF10502">
    <property type="entry name" value="Peptidase_S26"/>
    <property type="match status" value="1"/>
</dbReference>
<dbReference type="GO" id="GO:0004252">
    <property type="term" value="F:serine-type endopeptidase activity"/>
    <property type="evidence" value="ECO:0007669"/>
    <property type="project" value="InterPro"/>
</dbReference>
<gene>
    <name evidence="5" type="ORF">CEN88_97</name>
</gene>
<evidence type="ECO:0000259" key="4">
    <source>
        <dbReference type="Pfam" id="PF10502"/>
    </source>
</evidence>
<dbReference type="Proteomes" id="UP000318711">
    <property type="component" value="Unassembled WGS sequence"/>
</dbReference>
<feature type="active site" evidence="2">
    <location>
        <position position="42"/>
    </location>
</feature>
<feature type="active site" evidence="2">
    <location>
        <position position="85"/>
    </location>
</feature>
<dbReference type="EC" id="3.4.21.89" evidence="3"/>
<keyword evidence="3" id="KW-0645">Protease</keyword>
<keyword evidence="3" id="KW-1133">Transmembrane helix</keyword>
<evidence type="ECO:0000256" key="3">
    <source>
        <dbReference type="RuleBase" id="RU362042"/>
    </source>
</evidence>
<evidence type="ECO:0000256" key="1">
    <source>
        <dbReference type="ARBA" id="ARBA00009370"/>
    </source>
</evidence>
<evidence type="ECO:0000313" key="5">
    <source>
        <dbReference type="EMBL" id="TSC97281.1"/>
    </source>
</evidence>
<comment type="similarity">
    <text evidence="1 3">Belongs to the peptidase S26 family.</text>
</comment>
<comment type="catalytic activity">
    <reaction evidence="3">
        <text>Cleavage of hydrophobic, N-terminal signal or leader sequences from secreted and periplasmic proteins.</text>
        <dbReference type="EC" id="3.4.21.89"/>
    </reaction>
</comment>
<protein>
    <recommendedName>
        <fullName evidence="3">Signal peptidase I</fullName>
        <ecNumber evidence="3">3.4.21.89</ecNumber>
    </recommendedName>
</protein>
<dbReference type="SUPFAM" id="SSF51306">
    <property type="entry name" value="LexA/Signal peptidase"/>
    <property type="match status" value="1"/>
</dbReference>
<reference evidence="5 6" key="1">
    <citation type="submission" date="2017-07" db="EMBL/GenBank/DDBJ databases">
        <title>Mechanisms for carbon and nitrogen cycling indicate functional differentiation within the Candidate Phyla Radiation.</title>
        <authorList>
            <person name="Danczak R.E."/>
            <person name="Johnston M.D."/>
            <person name="Kenah C."/>
            <person name="Slattery M."/>
            <person name="Wrighton K.C."/>
            <person name="Wilkins M.J."/>
        </authorList>
    </citation>
    <scope>NUCLEOTIDE SEQUENCE [LARGE SCALE GENOMIC DNA]</scope>
    <source>
        <strain evidence="5">Licking1014_2</strain>
    </source>
</reference>
<feature type="domain" description="Peptidase S26" evidence="4">
    <location>
        <begin position="13"/>
        <end position="166"/>
    </location>
</feature>
<keyword evidence="3" id="KW-0378">Hydrolase</keyword>
<proteinExistence type="inferred from homology"/>
<name>A0A554LWP4_9BACT</name>
<comment type="caution">
    <text evidence="5">The sequence shown here is derived from an EMBL/GenBank/DDBJ whole genome shotgun (WGS) entry which is preliminary data.</text>
</comment>
<accession>A0A554LWP4</accession>
<evidence type="ECO:0000313" key="6">
    <source>
        <dbReference type="Proteomes" id="UP000318711"/>
    </source>
</evidence>
<dbReference type="CDD" id="cd06530">
    <property type="entry name" value="S26_SPase_I"/>
    <property type="match status" value="1"/>
</dbReference>
<sequence length="178" mass="20275">MVKPRYIIGCLFELTKGALVLGIIVLLLHFFVATIFIVDGISMEPNFQDKEVVIVDKLSYLIKTPQRGEVVIVRFPGRESDKYIKRVVGLPADKLEIKNGKIYLNDQALRELYLDKDIVIEPDKIWVVPDNQYFLMGDNRAASSDSRIWGTAPRQNLIGRAYLKIWPTSDIGLIPIPF</sequence>
<dbReference type="PRINTS" id="PR00727">
    <property type="entry name" value="LEADERPTASE"/>
</dbReference>
<dbReference type="PANTHER" id="PTHR43390">
    <property type="entry name" value="SIGNAL PEPTIDASE I"/>
    <property type="match status" value="1"/>
</dbReference>
<dbReference type="NCBIfam" id="TIGR02227">
    <property type="entry name" value="sigpep_I_bact"/>
    <property type="match status" value="1"/>
</dbReference>
<organism evidence="5 6">
    <name type="scientific">Candidatus Berkelbacteria bacterium Licking1014_2</name>
    <dbReference type="NCBI Taxonomy" id="2017146"/>
    <lineage>
        <taxon>Bacteria</taxon>
        <taxon>Candidatus Berkelbacteria</taxon>
    </lineage>
</organism>
<evidence type="ECO:0000256" key="2">
    <source>
        <dbReference type="PIRSR" id="PIRSR600223-1"/>
    </source>
</evidence>
<dbReference type="Gene3D" id="2.10.109.10">
    <property type="entry name" value="Umud Fragment, subunit A"/>
    <property type="match status" value="1"/>
</dbReference>
<dbReference type="InterPro" id="IPR036286">
    <property type="entry name" value="LexA/Signal_pep-like_sf"/>
</dbReference>
<dbReference type="InterPro" id="IPR019533">
    <property type="entry name" value="Peptidase_S26"/>
</dbReference>
<comment type="subcellular location">
    <subcellularLocation>
        <location evidence="3">Membrane</location>
        <topology evidence="3">Single-pass type II membrane protein</topology>
    </subcellularLocation>
</comment>
<dbReference type="PANTHER" id="PTHR43390:SF1">
    <property type="entry name" value="CHLOROPLAST PROCESSING PEPTIDASE"/>
    <property type="match status" value="1"/>
</dbReference>
<dbReference type="AlphaFoldDB" id="A0A554LWP4"/>